<gene>
    <name evidence="2" type="ORF">EZS27_043321</name>
</gene>
<proteinExistence type="predicted"/>
<accession>A0A5J4P6D8</accession>
<evidence type="ECO:0000313" key="2">
    <source>
        <dbReference type="EMBL" id="KAA6305027.1"/>
    </source>
</evidence>
<feature type="transmembrane region" description="Helical" evidence="1">
    <location>
        <begin position="13"/>
        <end position="30"/>
    </location>
</feature>
<organism evidence="2">
    <name type="scientific">termite gut metagenome</name>
    <dbReference type="NCBI Taxonomy" id="433724"/>
    <lineage>
        <taxon>unclassified sequences</taxon>
        <taxon>metagenomes</taxon>
        <taxon>organismal metagenomes</taxon>
    </lineage>
</organism>
<feature type="transmembrane region" description="Helical" evidence="1">
    <location>
        <begin position="42"/>
        <end position="60"/>
    </location>
</feature>
<comment type="caution">
    <text evidence="2">The sequence shown here is derived from an EMBL/GenBank/DDBJ whole genome shotgun (WGS) entry which is preliminary data.</text>
</comment>
<protein>
    <submittedName>
        <fullName evidence="2">Uncharacterized protein</fullName>
    </submittedName>
</protein>
<dbReference type="AlphaFoldDB" id="A0A5J4P6D8"/>
<evidence type="ECO:0000256" key="1">
    <source>
        <dbReference type="SAM" id="Phobius"/>
    </source>
</evidence>
<keyword evidence="1" id="KW-0472">Membrane</keyword>
<reference evidence="2" key="1">
    <citation type="submission" date="2019-03" db="EMBL/GenBank/DDBJ databases">
        <title>Single cell metagenomics reveals metabolic interactions within the superorganism composed of flagellate Streblomastix strix and complex community of Bacteroidetes bacteria on its surface.</title>
        <authorList>
            <person name="Treitli S.C."/>
            <person name="Kolisko M."/>
            <person name="Husnik F."/>
            <person name="Keeling P."/>
            <person name="Hampl V."/>
        </authorList>
    </citation>
    <scope>NUCLEOTIDE SEQUENCE</scope>
    <source>
        <strain evidence="2">STM</strain>
    </source>
</reference>
<dbReference type="EMBL" id="SNRY01011041">
    <property type="protein sequence ID" value="KAA6305027.1"/>
    <property type="molecule type" value="Genomic_DNA"/>
</dbReference>
<sequence>SCVSKKLNMLSDIIFIPLISVLGFLFNSNIKVSYKDKRNLNASWVFHLSLSVAYYFYITINGGDALGYWIHAQEMRGVYFV</sequence>
<feature type="non-terminal residue" evidence="2">
    <location>
        <position position="1"/>
    </location>
</feature>
<keyword evidence="1" id="KW-1133">Transmembrane helix</keyword>
<name>A0A5J4P6D8_9ZZZZ</name>
<keyword evidence="1" id="KW-0812">Transmembrane</keyword>